<dbReference type="EMBL" id="NOUW01000019">
    <property type="protein sequence ID" value="PDX89498.1"/>
    <property type="molecule type" value="Genomic_DNA"/>
</dbReference>
<protein>
    <recommendedName>
        <fullName evidence="12">tRNA-dihydrouridine synthase</fullName>
        <ecNumber evidence="12">1.3.1.-</ecNumber>
    </recommendedName>
</protein>
<gene>
    <name evidence="17" type="ORF">CHR61_07335</name>
    <name evidence="16" type="ORF">CRH10_04010</name>
</gene>
<feature type="binding site" evidence="14">
    <location>
        <begin position="23"/>
        <end position="25"/>
    </location>
    <ligand>
        <name>FMN</name>
        <dbReference type="ChEBI" id="CHEBI:58210"/>
    </ligand>
</feature>
<comment type="cofactor">
    <cofactor evidence="1 12 14">
        <name>FMN</name>
        <dbReference type="ChEBI" id="CHEBI:58210"/>
    </cofactor>
</comment>
<keyword evidence="5 12" id="KW-0288">FMN</keyword>
<accession>A0A2A7BDU3</accession>
<keyword evidence="4 12" id="KW-0285">Flavoprotein</keyword>
<keyword evidence="3" id="KW-0820">tRNA-binding</keyword>
<dbReference type="Gene3D" id="1.10.1200.80">
    <property type="entry name" value="Putative flavin oxidoreducatase, domain 2"/>
    <property type="match status" value="1"/>
</dbReference>
<evidence type="ECO:0000313" key="19">
    <source>
        <dbReference type="Proteomes" id="UP000223709"/>
    </source>
</evidence>
<feature type="domain" description="DUS-like FMN-binding" evidence="15">
    <location>
        <begin position="23"/>
        <end position="320"/>
    </location>
</feature>
<evidence type="ECO:0000256" key="6">
    <source>
        <dbReference type="ARBA" id="ARBA00022694"/>
    </source>
</evidence>
<keyword evidence="9 12" id="KW-0560">Oxidoreductase</keyword>
<reference evidence="17 18" key="1">
    <citation type="journal article" date="2017" name="Front. Microbiol.">
        <title>New Insights into the Diversity of the Genus Faecalibacterium.</title>
        <authorList>
            <person name="Benevides L."/>
            <person name="Burman S."/>
            <person name="Martin R."/>
            <person name="Robert V."/>
            <person name="Thomas M."/>
            <person name="Miquel S."/>
            <person name="Chain F."/>
            <person name="Sokol H."/>
            <person name="Bermudez-Humaran L.G."/>
            <person name="Morrison M."/>
            <person name="Langella P."/>
            <person name="Azevedo V.A."/>
            <person name="Chatel J.M."/>
            <person name="Soares S."/>
        </authorList>
    </citation>
    <scope>NUCLEOTIDE SEQUENCE [LARGE SCALE GENOMIC DNA]</scope>
    <source>
        <strain evidence="17 18">AHMP21</strain>
    </source>
</reference>
<name>A0A2A7BDU3_9FIRM</name>
<evidence type="ECO:0000256" key="7">
    <source>
        <dbReference type="ARBA" id="ARBA00022857"/>
    </source>
</evidence>
<evidence type="ECO:0000256" key="2">
    <source>
        <dbReference type="ARBA" id="ARBA00002790"/>
    </source>
</evidence>
<evidence type="ECO:0000313" key="18">
    <source>
        <dbReference type="Proteomes" id="UP000220438"/>
    </source>
</evidence>
<dbReference type="InterPro" id="IPR004652">
    <property type="entry name" value="DusB-like"/>
</dbReference>
<sequence>MEPFNTPLKIREISLPHRAVFGPMAGFTDAPARRLMAQHGAGFTVSEMVSSRALVYGDHKTVSLLKAEPNGAPYGVQIFGEVPEIMGQAAAAVEQYAFDFLDINMGCPAPKIVSGGAGSKLMLDPDRCGRIVEEVVKNTSRPVTVKMRKGWDAEHVTAVECAKACEQAGAVLIAVHARTREQMYTPGIDPSIIAAVKDAVHVPVLGNGDIRTAEDAVRMVEETGCDGVMIARAALGDPWLFERVNAALEGLPAPKEPNLQARMNALRRQVEEMVEQKGEFVAMPQARAQTMHYMKGLKGAASLRRYCCELSRLSDLDTLIDAVFEQQRRAAQDPDDTREVPFP</sequence>
<comment type="catalytic activity">
    <reaction evidence="11">
        <text>a 5,6-dihydrouridine in tRNA + NAD(+) = a uridine in tRNA + NADH + H(+)</text>
        <dbReference type="Rhea" id="RHEA:54452"/>
        <dbReference type="Rhea" id="RHEA-COMP:13339"/>
        <dbReference type="Rhea" id="RHEA-COMP:13887"/>
        <dbReference type="ChEBI" id="CHEBI:15378"/>
        <dbReference type="ChEBI" id="CHEBI:57540"/>
        <dbReference type="ChEBI" id="CHEBI:57945"/>
        <dbReference type="ChEBI" id="CHEBI:65315"/>
        <dbReference type="ChEBI" id="CHEBI:74443"/>
    </reaction>
</comment>
<dbReference type="GeneID" id="90659514"/>
<dbReference type="GO" id="GO:0017150">
    <property type="term" value="F:tRNA dihydrouridine synthase activity"/>
    <property type="evidence" value="ECO:0007669"/>
    <property type="project" value="InterPro"/>
</dbReference>
<dbReference type="RefSeq" id="WP_097770875.1">
    <property type="nucleotide sequence ID" value="NZ_CABVEJ010000002.1"/>
</dbReference>
<dbReference type="PROSITE" id="PS01136">
    <property type="entry name" value="UPF0034"/>
    <property type="match status" value="1"/>
</dbReference>
<feature type="binding site" evidence="14">
    <location>
        <position position="146"/>
    </location>
    <ligand>
        <name>FMN</name>
        <dbReference type="ChEBI" id="CHEBI:58210"/>
    </ligand>
</feature>
<evidence type="ECO:0000256" key="9">
    <source>
        <dbReference type="ARBA" id="ARBA00023002"/>
    </source>
</evidence>
<keyword evidence="7" id="KW-0521">NADP</keyword>
<evidence type="ECO:0000256" key="12">
    <source>
        <dbReference type="PIRNR" id="PIRNR006621"/>
    </source>
</evidence>
<dbReference type="NCBIfam" id="TIGR00737">
    <property type="entry name" value="nifR3_yhdG"/>
    <property type="match status" value="1"/>
</dbReference>
<dbReference type="SUPFAM" id="SSF51395">
    <property type="entry name" value="FMN-linked oxidoreductases"/>
    <property type="match status" value="1"/>
</dbReference>
<proteinExistence type="inferred from homology"/>
<evidence type="ECO:0000313" key="17">
    <source>
        <dbReference type="EMBL" id="PDX89498.1"/>
    </source>
</evidence>
<comment type="function">
    <text evidence="2 12">Catalyzes the synthesis of 5,6-dihydrouridine (D), a modified base found in the D-loop of most tRNAs, via the reduction of the C5-C6 double bond in target uridines.</text>
</comment>
<feature type="binding site" evidence="14">
    <location>
        <position position="77"/>
    </location>
    <ligand>
        <name>FMN</name>
        <dbReference type="ChEBI" id="CHEBI:58210"/>
    </ligand>
</feature>
<dbReference type="Proteomes" id="UP000220438">
    <property type="component" value="Unassembled WGS sequence"/>
</dbReference>
<organism evidence="17 18">
    <name type="scientific">Faecalibacterium prausnitzii</name>
    <dbReference type="NCBI Taxonomy" id="853"/>
    <lineage>
        <taxon>Bacteria</taxon>
        <taxon>Bacillati</taxon>
        <taxon>Bacillota</taxon>
        <taxon>Clostridia</taxon>
        <taxon>Eubacteriales</taxon>
        <taxon>Oscillospiraceae</taxon>
        <taxon>Faecalibacterium</taxon>
    </lineage>
</organism>
<evidence type="ECO:0000256" key="4">
    <source>
        <dbReference type="ARBA" id="ARBA00022630"/>
    </source>
</evidence>
<dbReference type="GO" id="GO:0000049">
    <property type="term" value="F:tRNA binding"/>
    <property type="evidence" value="ECO:0007669"/>
    <property type="project" value="UniProtKB-KW"/>
</dbReference>
<dbReference type="InterPro" id="IPR035587">
    <property type="entry name" value="DUS-like_FMN-bd"/>
</dbReference>
<keyword evidence="8" id="KW-0694">RNA-binding</keyword>
<evidence type="ECO:0000313" key="16">
    <source>
        <dbReference type="EMBL" id="ATL89531.1"/>
    </source>
</evidence>
<feature type="binding site" evidence="14">
    <location>
        <begin position="231"/>
        <end position="232"/>
    </location>
    <ligand>
        <name>FMN</name>
        <dbReference type="ChEBI" id="CHEBI:58210"/>
    </ligand>
</feature>
<dbReference type="GO" id="GO:0050660">
    <property type="term" value="F:flavin adenine dinucleotide binding"/>
    <property type="evidence" value="ECO:0007669"/>
    <property type="project" value="InterPro"/>
</dbReference>
<evidence type="ECO:0000256" key="1">
    <source>
        <dbReference type="ARBA" id="ARBA00001917"/>
    </source>
</evidence>
<reference evidence="16 19" key="2">
    <citation type="submission" date="2017-10" db="EMBL/GenBank/DDBJ databases">
        <title>Complete Genome Sequence of Faecalibacterium prausnitzii isolated from the gut of healthy adult Indian.</title>
        <authorList>
            <person name="Bag S."/>
            <person name="Ghosh T.S."/>
            <person name="Das B."/>
        </authorList>
    </citation>
    <scope>NUCLEOTIDE SEQUENCE [LARGE SCALE GENOMIC DNA]</scope>
    <source>
        <strain evidence="16 19">Indica</strain>
    </source>
</reference>
<keyword evidence="6 12" id="KW-0819">tRNA processing</keyword>
<evidence type="ECO:0000256" key="5">
    <source>
        <dbReference type="ARBA" id="ARBA00022643"/>
    </source>
</evidence>
<feature type="active site" description="Proton donor" evidence="13">
    <location>
        <position position="107"/>
    </location>
</feature>
<evidence type="ECO:0000256" key="8">
    <source>
        <dbReference type="ARBA" id="ARBA00022884"/>
    </source>
</evidence>
<evidence type="ECO:0000256" key="13">
    <source>
        <dbReference type="PIRSR" id="PIRSR006621-1"/>
    </source>
</evidence>
<keyword evidence="14" id="KW-0547">Nucleotide-binding</keyword>
<dbReference type="CDD" id="cd02801">
    <property type="entry name" value="DUS_like_FMN"/>
    <property type="match status" value="1"/>
</dbReference>
<dbReference type="PANTHER" id="PTHR45846">
    <property type="entry name" value="TRNA-DIHYDROURIDINE(47) SYNTHASE [NAD(P)(+)]-LIKE"/>
    <property type="match status" value="1"/>
</dbReference>
<dbReference type="EC" id="1.3.1.-" evidence="12"/>
<dbReference type="InterPro" id="IPR018517">
    <property type="entry name" value="tRNA_hU_synthase_CS"/>
</dbReference>
<evidence type="ECO:0000259" key="15">
    <source>
        <dbReference type="Pfam" id="PF01207"/>
    </source>
</evidence>
<dbReference type="PANTHER" id="PTHR45846:SF1">
    <property type="entry name" value="TRNA-DIHYDROURIDINE(47) SYNTHASE [NAD(P)(+)]-LIKE"/>
    <property type="match status" value="1"/>
</dbReference>
<dbReference type="Gene3D" id="3.20.20.70">
    <property type="entry name" value="Aldolase class I"/>
    <property type="match status" value="1"/>
</dbReference>
<evidence type="ECO:0000256" key="3">
    <source>
        <dbReference type="ARBA" id="ARBA00022555"/>
    </source>
</evidence>
<dbReference type="Pfam" id="PF01207">
    <property type="entry name" value="Dus"/>
    <property type="match status" value="1"/>
</dbReference>
<feature type="binding site" evidence="14">
    <location>
        <position position="176"/>
    </location>
    <ligand>
        <name>FMN</name>
        <dbReference type="ChEBI" id="CHEBI:58210"/>
    </ligand>
</feature>
<dbReference type="KEGG" id="fpra:CG447_04875"/>
<dbReference type="AlphaFoldDB" id="A0A2A7BDU3"/>
<evidence type="ECO:0000256" key="11">
    <source>
        <dbReference type="ARBA" id="ARBA00048802"/>
    </source>
</evidence>
<dbReference type="InterPro" id="IPR024036">
    <property type="entry name" value="tRNA-dHydroUridine_Synthase_C"/>
</dbReference>
<dbReference type="PIRSF" id="PIRSF006621">
    <property type="entry name" value="Dus"/>
    <property type="match status" value="1"/>
</dbReference>
<dbReference type="Proteomes" id="UP000223709">
    <property type="component" value="Chromosome"/>
</dbReference>
<evidence type="ECO:0000256" key="14">
    <source>
        <dbReference type="PIRSR" id="PIRSR006621-2"/>
    </source>
</evidence>
<dbReference type="EMBL" id="CP023819">
    <property type="protein sequence ID" value="ATL89531.1"/>
    <property type="molecule type" value="Genomic_DNA"/>
</dbReference>
<dbReference type="InterPro" id="IPR013785">
    <property type="entry name" value="Aldolase_TIM"/>
</dbReference>
<evidence type="ECO:0000256" key="10">
    <source>
        <dbReference type="ARBA" id="ARBA00048205"/>
    </source>
</evidence>
<comment type="similarity">
    <text evidence="12">Belongs to the dus family.</text>
</comment>
<dbReference type="InterPro" id="IPR001269">
    <property type="entry name" value="DUS_fam"/>
</dbReference>
<comment type="catalytic activity">
    <reaction evidence="10">
        <text>a 5,6-dihydrouridine in tRNA + NADP(+) = a uridine in tRNA + NADPH + H(+)</text>
        <dbReference type="Rhea" id="RHEA:23624"/>
        <dbReference type="Rhea" id="RHEA-COMP:13339"/>
        <dbReference type="Rhea" id="RHEA-COMP:13887"/>
        <dbReference type="ChEBI" id="CHEBI:15378"/>
        <dbReference type="ChEBI" id="CHEBI:57783"/>
        <dbReference type="ChEBI" id="CHEBI:58349"/>
        <dbReference type="ChEBI" id="CHEBI:65315"/>
        <dbReference type="ChEBI" id="CHEBI:74443"/>
    </reaction>
</comment>